<dbReference type="InParanoid" id="A2F6S3"/>
<dbReference type="InterPro" id="IPR008271">
    <property type="entry name" value="Ser/Thr_kinase_AS"/>
</dbReference>
<evidence type="ECO:0000256" key="3">
    <source>
        <dbReference type="PROSITE-ProRule" id="PRU10141"/>
    </source>
</evidence>
<protein>
    <submittedName>
        <fullName evidence="6">CAMK family protein kinase</fullName>
    </submittedName>
</protein>
<dbReference type="STRING" id="5722.A2F6S3"/>
<evidence type="ECO:0000313" key="6">
    <source>
        <dbReference type="EMBL" id="EAX99401.1"/>
    </source>
</evidence>
<keyword evidence="6" id="KW-0418">Kinase</keyword>
<dbReference type="PANTHER" id="PTHR24362">
    <property type="entry name" value="SERINE/THREONINE-PROTEIN KINASE NEK"/>
    <property type="match status" value="1"/>
</dbReference>
<keyword evidence="6" id="KW-0808">Transferase</keyword>
<dbReference type="GO" id="GO:0005524">
    <property type="term" value="F:ATP binding"/>
    <property type="evidence" value="ECO:0007669"/>
    <property type="project" value="UniProtKB-UniRule"/>
</dbReference>
<dbReference type="AlphaFoldDB" id="A2F6S3"/>
<dbReference type="EMBL" id="DS113639">
    <property type="protein sequence ID" value="EAX99401.1"/>
    <property type="molecule type" value="Genomic_DNA"/>
</dbReference>
<comment type="similarity">
    <text evidence="4">Belongs to the protein kinase superfamily.</text>
</comment>
<name>A2F6S3_TRIV3</name>
<dbReference type="SMART" id="SM00220">
    <property type="entry name" value="S_TKc"/>
    <property type="match status" value="1"/>
</dbReference>
<dbReference type="OrthoDB" id="4062651at2759"/>
<dbReference type="KEGG" id="tva:4757207"/>
<evidence type="ECO:0000259" key="5">
    <source>
        <dbReference type="PROSITE" id="PS50011"/>
    </source>
</evidence>
<keyword evidence="4" id="KW-0723">Serine/threonine-protein kinase</keyword>
<keyword evidence="7" id="KW-1185">Reference proteome</keyword>
<evidence type="ECO:0000313" key="7">
    <source>
        <dbReference type="Proteomes" id="UP000001542"/>
    </source>
</evidence>
<feature type="domain" description="Protein kinase" evidence="5">
    <location>
        <begin position="14"/>
        <end position="257"/>
    </location>
</feature>
<accession>A2F6S3</accession>
<dbReference type="RefSeq" id="XP_001312331.1">
    <property type="nucleotide sequence ID" value="XM_001312330.1"/>
</dbReference>
<dbReference type="PANTHER" id="PTHR24362:SF309">
    <property type="entry name" value="PROTEIN KINASE DOMAIN-CONTAINING PROTEIN"/>
    <property type="match status" value="1"/>
</dbReference>
<dbReference type="PROSITE" id="PS00108">
    <property type="entry name" value="PROTEIN_KINASE_ST"/>
    <property type="match status" value="1"/>
</dbReference>
<dbReference type="GO" id="GO:0004674">
    <property type="term" value="F:protein serine/threonine kinase activity"/>
    <property type="evidence" value="ECO:0007669"/>
    <property type="project" value="UniProtKB-KW"/>
</dbReference>
<gene>
    <name evidence="6" type="ORF">TVAG_043090</name>
</gene>
<dbReference type="Gene3D" id="1.10.510.10">
    <property type="entry name" value="Transferase(Phosphotransferase) domain 1"/>
    <property type="match status" value="1"/>
</dbReference>
<sequence length="323" mass="37077">MNQKEVQFFQSLGIEFLGFIGRGAYGEVFLAHSTKYKCNFVLKKVPCDCFNETEIECLKRLDDIHIVNLYDYYKFEGNIYMLLEYCPNDLDRLMKDVKSLPHDILVKYCHQVLLSVKACHDQKIAHCDIKPSNFLLDKYGRVKITDFGLSTIFTKDPSSTTFKGTRAFMAPEMVKDRTFNPMAADIWAVGVTLYYLATFSLPFFSLDLSKLTESILRGVYADSIIDDSLLRQLIARCLEIDPNERATVDELLNSRFFKEVQPIKLNESNIILNRLDSCTRSHQIVHPKLKIKPLRGSSPSHLIAIAHKLGKPRLILSRTPEPR</sequence>
<dbReference type="SMR" id="A2F6S3"/>
<reference evidence="6" key="1">
    <citation type="submission" date="2006-10" db="EMBL/GenBank/DDBJ databases">
        <authorList>
            <person name="Amadeo P."/>
            <person name="Zhao Q."/>
            <person name="Wortman J."/>
            <person name="Fraser-Liggett C."/>
            <person name="Carlton J."/>
        </authorList>
    </citation>
    <scope>NUCLEOTIDE SEQUENCE</scope>
    <source>
        <strain evidence="6">G3</strain>
    </source>
</reference>
<dbReference type="SUPFAM" id="SSF56112">
    <property type="entry name" value="Protein kinase-like (PK-like)"/>
    <property type="match status" value="1"/>
</dbReference>
<evidence type="ECO:0000256" key="2">
    <source>
        <dbReference type="ARBA" id="ARBA00022840"/>
    </source>
</evidence>
<evidence type="ECO:0000256" key="1">
    <source>
        <dbReference type="ARBA" id="ARBA00022741"/>
    </source>
</evidence>
<evidence type="ECO:0000256" key="4">
    <source>
        <dbReference type="RuleBase" id="RU000304"/>
    </source>
</evidence>
<dbReference type="PROSITE" id="PS00107">
    <property type="entry name" value="PROTEIN_KINASE_ATP"/>
    <property type="match status" value="1"/>
</dbReference>
<keyword evidence="2 3" id="KW-0067">ATP-binding</keyword>
<keyword evidence="1 3" id="KW-0547">Nucleotide-binding</keyword>
<organism evidence="6 7">
    <name type="scientific">Trichomonas vaginalis (strain ATCC PRA-98 / G3)</name>
    <dbReference type="NCBI Taxonomy" id="412133"/>
    <lineage>
        <taxon>Eukaryota</taxon>
        <taxon>Metamonada</taxon>
        <taxon>Parabasalia</taxon>
        <taxon>Trichomonadida</taxon>
        <taxon>Trichomonadidae</taxon>
        <taxon>Trichomonas</taxon>
    </lineage>
</organism>
<dbReference type="InterPro" id="IPR011009">
    <property type="entry name" value="Kinase-like_dom_sf"/>
</dbReference>
<reference evidence="6" key="2">
    <citation type="journal article" date="2007" name="Science">
        <title>Draft genome sequence of the sexually transmitted pathogen Trichomonas vaginalis.</title>
        <authorList>
            <person name="Carlton J.M."/>
            <person name="Hirt R.P."/>
            <person name="Silva J.C."/>
            <person name="Delcher A.L."/>
            <person name="Schatz M."/>
            <person name="Zhao Q."/>
            <person name="Wortman J.R."/>
            <person name="Bidwell S.L."/>
            <person name="Alsmark U.C.M."/>
            <person name="Besteiro S."/>
            <person name="Sicheritz-Ponten T."/>
            <person name="Noel C.J."/>
            <person name="Dacks J.B."/>
            <person name="Foster P.G."/>
            <person name="Simillion C."/>
            <person name="Van de Peer Y."/>
            <person name="Miranda-Saavedra D."/>
            <person name="Barton G.J."/>
            <person name="Westrop G.D."/>
            <person name="Mueller S."/>
            <person name="Dessi D."/>
            <person name="Fiori P.L."/>
            <person name="Ren Q."/>
            <person name="Paulsen I."/>
            <person name="Zhang H."/>
            <person name="Bastida-Corcuera F.D."/>
            <person name="Simoes-Barbosa A."/>
            <person name="Brown M.T."/>
            <person name="Hayes R.D."/>
            <person name="Mukherjee M."/>
            <person name="Okumura C.Y."/>
            <person name="Schneider R."/>
            <person name="Smith A.J."/>
            <person name="Vanacova S."/>
            <person name="Villalvazo M."/>
            <person name="Haas B.J."/>
            <person name="Pertea M."/>
            <person name="Feldblyum T.V."/>
            <person name="Utterback T.R."/>
            <person name="Shu C.L."/>
            <person name="Osoegawa K."/>
            <person name="de Jong P.J."/>
            <person name="Hrdy I."/>
            <person name="Horvathova L."/>
            <person name="Zubacova Z."/>
            <person name="Dolezal P."/>
            <person name="Malik S.B."/>
            <person name="Logsdon J.M. Jr."/>
            <person name="Henze K."/>
            <person name="Gupta A."/>
            <person name="Wang C.C."/>
            <person name="Dunne R.L."/>
            <person name="Upcroft J.A."/>
            <person name="Upcroft P."/>
            <person name="White O."/>
            <person name="Salzberg S.L."/>
            <person name="Tang P."/>
            <person name="Chiu C.-H."/>
            <person name="Lee Y.-S."/>
            <person name="Embley T.M."/>
            <person name="Coombs G.H."/>
            <person name="Mottram J.C."/>
            <person name="Tachezy J."/>
            <person name="Fraser-Liggett C.M."/>
            <person name="Johnson P.J."/>
        </authorList>
    </citation>
    <scope>NUCLEOTIDE SEQUENCE [LARGE SCALE GENOMIC DNA]</scope>
    <source>
        <strain evidence="6">G3</strain>
    </source>
</reference>
<dbReference type="InterPro" id="IPR000719">
    <property type="entry name" value="Prot_kinase_dom"/>
</dbReference>
<dbReference type="PROSITE" id="PS50011">
    <property type="entry name" value="PROTEIN_KINASE_DOM"/>
    <property type="match status" value="1"/>
</dbReference>
<feature type="binding site" evidence="3">
    <location>
        <position position="43"/>
    </location>
    <ligand>
        <name>ATP</name>
        <dbReference type="ChEBI" id="CHEBI:30616"/>
    </ligand>
</feature>
<dbReference type="Proteomes" id="UP000001542">
    <property type="component" value="Unassembled WGS sequence"/>
</dbReference>
<dbReference type="eggNOG" id="KOG0583">
    <property type="taxonomic scope" value="Eukaryota"/>
</dbReference>
<dbReference type="VEuPathDB" id="TrichDB:TVAGG3_0701510"/>
<dbReference type="Pfam" id="PF00069">
    <property type="entry name" value="Pkinase"/>
    <property type="match status" value="1"/>
</dbReference>
<dbReference type="InterPro" id="IPR017441">
    <property type="entry name" value="Protein_kinase_ATP_BS"/>
</dbReference>
<dbReference type="VEuPathDB" id="TrichDB:TVAG_043090"/>
<proteinExistence type="inferred from homology"/>